<dbReference type="Gene3D" id="1.20.1640.10">
    <property type="entry name" value="Multidrug efflux transporter AcrB transmembrane domain"/>
    <property type="match status" value="2"/>
</dbReference>
<comment type="caution">
    <text evidence="2">The sequence shown here is derived from an EMBL/GenBank/DDBJ whole genome shotgun (WGS) entry which is preliminary data.</text>
</comment>
<dbReference type="Gene3D" id="3.30.2090.10">
    <property type="entry name" value="Multidrug efflux transporter AcrB TolC docking domain, DN and DC subdomains"/>
    <property type="match status" value="2"/>
</dbReference>
<sequence length="1035" mass="109355">MSLSSWFIRHPVGTSLLMAALLVAGIAAYPQLPVAPLPEVEFPTIQVTTSLPGASPETIASSVTQPLERQLGQISGLAQMTSVSTLGNSAITLQFDLDRPIDGAAEDVITAINAAAGQLPTGLPAPPTYRKVNPADAPIMVLAVSSATLPIITVDDYAENVLVQRLSQVPGVSQVNVLGQQKPSVRVQVDPERIAAMGLSLEDVRGALVQTTTNGPKGTVQGPLRSFTITDNDQILAAEPWNDQVIAYRNQAPVRISDIGLAVAAAENSELAAWADERPAILLPVYKQPGANVIATVDAIKAMLPQLEAAMPRAVDVRILSDRTGTIRASIDDVQRTLIITVVLVVAVIFAFLRSIRATVIPGLAVPLAIIASFAVMLLCGFSLDNLSLMGLSIAVGFVVDDAVVMLENIDRHMEGGASPLDAALKGASEIGFTILSISLSLMAVFIPLLFMGGIVGRLFREFAVTVTATIAISAVVSLTLTPTLCALFLKAKRPGAEGRFFRASERFFEAMLRFYAGVLDWALGHQRIVLGIFLATLVATGAAFVAIPKGFFPLQDTGLILGVSQAAEDISFADMKDRQLALARVVAADPDVASIGMAVGATPGQTVNSARMFITLKPRDQRQASASEIIRRLQPKLLAVQGIRLTMQSVQDVTVGGRASAAQYQYTLQDGDSAELYAFAPRLLDALRKLPELTEVASDQQDAGASLSLTIDRSQAARFGISPTVIDNVLDDAFGQRQVTQYFTELNSYHVILEVTPAIQNSPAVLDRIYVPSPITGKQVPLSVLARWTSAKTSTLAINHQSQLPSVTLSFNTAPGVALSDAVAAIGRAEAGLGLPATIQTSFQGNAAAFQSSLASEPLLVLAALAVIYVILGVLYESTIHPLTILSTLPSAGLGALLMLWAFGFDFSVIGLIGVILLIGIVKKNGIMIVDFALAGEKERGLSPEAAIREACLMRFRPIMMTTMAALLGGVPLMLGSGTGSELRQPLGYAIVGGLVVSQILTLVTTPVVFLTLDRFAKRLKALRSNAEAPAQPS</sequence>
<dbReference type="InterPro" id="IPR001036">
    <property type="entry name" value="Acrflvin-R"/>
</dbReference>
<feature type="transmembrane region" description="Helical" evidence="1">
    <location>
        <begin position="910"/>
        <end position="936"/>
    </location>
</feature>
<dbReference type="PANTHER" id="PTHR32063:SF30">
    <property type="entry name" value="ACRB_ACRD_ACRF FAMILY PROTEIN"/>
    <property type="match status" value="1"/>
</dbReference>
<protein>
    <submittedName>
        <fullName evidence="2">Multidrug efflux pump</fullName>
    </submittedName>
</protein>
<feature type="transmembrane region" description="Helical" evidence="1">
    <location>
        <begin position="957"/>
        <end position="976"/>
    </location>
</feature>
<dbReference type="PANTHER" id="PTHR32063">
    <property type="match status" value="1"/>
</dbReference>
<dbReference type="InterPro" id="IPR027463">
    <property type="entry name" value="AcrB_DN_DC_subdom"/>
</dbReference>
<dbReference type="Proteomes" id="UP001223743">
    <property type="component" value="Unassembled WGS sequence"/>
</dbReference>
<dbReference type="Gene3D" id="3.30.70.1430">
    <property type="entry name" value="Multidrug efflux transporter AcrB pore domain"/>
    <property type="match status" value="2"/>
</dbReference>
<dbReference type="Pfam" id="PF00873">
    <property type="entry name" value="ACR_tran"/>
    <property type="match status" value="1"/>
</dbReference>
<evidence type="ECO:0000313" key="3">
    <source>
        <dbReference type="Proteomes" id="UP001223743"/>
    </source>
</evidence>
<gene>
    <name evidence="2" type="ORF">QO015_000242</name>
</gene>
<feature type="transmembrane region" description="Helical" evidence="1">
    <location>
        <begin position="431"/>
        <end position="451"/>
    </location>
</feature>
<keyword evidence="1" id="KW-1133">Transmembrane helix</keyword>
<dbReference type="SUPFAM" id="SSF82866">
    <property type="entry name" value="Multidrug efflux transporter AcrB transmembrane domain"/>
    <property type="match status" value="2"/>
</dbReference>
<dbReference type="RefSeq" id="WP_266282007.1">
    <property type="nucleotide sequence ID" value="NZ_JAPKNF010000001.1"/>
</dbReference>
<feature type="transmembrane region" description="Helical" evidence="1">
    <location>
        <begin position="988"/>
        <end position="1014"/>
    </location>
</feature>
<evidence type="ECO:0000256" key="1">
    <source>
        <dbReference type="SAM" id="Phobius"/>
    </source>
</evidence>
<dbReference type="SUPFAM" id="SSF82714">
    <property type="entry name" value="Multidrug efflux transporter AcrB TolC docking domain, DN and DC subdomains"/>
    <property type="match status" value="2"/>
</dbReference>
<keyword evidence="1" id="KW-0472">Membrane</keyword>
<accession>A0ABU0M0Z6</accession>
<feature type="transmembrane region" description="Helical" evidence="1">
    <location>
        <begin position="360"/>
        <end position="384"/>
    </location>
</feature>
<feature type="transmembrane region" description="Helical" evidence="1">
    <location>
        <begin position="860"/>
        <end position="877"/>
    </location>
</feature>
<name>A0ABU0M0Z6_9HYPH</name>
<organism evidence="2 3">
    <name type="scientific">Kaistia geumhonensis</name>
    <dbReference type="NCBI Taxonomy" id="410839"/>
    <lineage>
        <taxon>Bacteria</taxon>
        <taxon>Pseudomonadati</taxon>
        <taxon>Pseudomonadota</taxon>
        <taxon>Alphaproteobacteria</taxon>
        <taxon>Hyphomicrobiales</taxon>
        <taxon>Kaistiaceae</taxon>
        <taxon>Kaistia</taxon>
    </lineage>
</organism>
<dbReference type="Gene3D" id="3.30.70.1440">
    <property type="entry name" value="Multidrug efflux transporter AcrB pore domain"/>
    <property type="match status" value="1"/>
</dbReference>
<evidence type="ECO:0000313" key="2">
    <source>
        <dbReference type="EMBL" id="MDQ0514629.1"/>
    </source>
</evidence>
<dbReference type="SUPFAM" id="SSF82693">
    <property type="entry name" value="Multidrug efflux transporter AcrB pore domain, PN1, PN2, PC1 and PC2 subdomains"/>
    <property type="match status" value="3"/>
</dbReference>
<feature type="transmembrane region" description="Helical" evidence="1">
    <location>
        <begin position="334"/>
        <end position="353"/>
    </location>
</feature>
<dbReference type="PRINTS" id="PR00702">
    <property type="entry name" value="ACRIFLAVINRP"/>
</dbReference>
<proteinExistence type="predicted"/>
<reference evidence="2 3" key="1">
    <citation type="submission" date="2023-07" db="EMBL/GenBank/DDBJ databases">
        <title>Genomic Encyclopedia of Type Strains, Phase IV (KMG-IV): sequencing the most valuable type-strain genomes for metagenomic binning, comparative biology and taxonomic classification.</title>
        <authorList>
            <person name="Goeker M."/>
        </authorList>
    </citation>
    <scope>NUCLEOTIDE SEQUENCE [LARGE SCALE GENOMIC DNA]</scope>
    <source>
        <strain evidence="2 3">B1-1</strain>
    </source>
</reference>
<dbReference type="EMBL" id="JAUSWJ010000001">
    <property type="protein sequence ID" value="MDQ0514629.1"/>
    <property type="molecule type" value="Genomic_DNA"/>
</dbReference>
<keyword evidence="3" id="KW-1185">Reference proteome</keyword>
<keyword evidence="1" id="KW-0812">Transmembrane</keyword>
<feature type="transmembrane region" description="Helical" evidence="1">
    <location>
        <begin position="529"/>
        <end position="548"/>
    </location>
</feature>
<feature type="transmembrane region" description="Helical" evidence="1">
    <location>
        <begin position="463"/>
        <end position="490"/>
    </location>
</feature>
<dbReference type="Gene3D" id="3.30.70.1320">
    <property type="entry name" value="Multidrug efflux transporter AcrB pore domain like"/>
    <property type="match status" value="1"/>
</dbReference>